<dbReference type="AlphaFoldDB" id="A0A853I131"/>
<evidence type="ECO:0000313" key="1">
    <source>
        <dbReference type="EMBL" id="NYZ64458.1"/>
    </source>
</evidence>
<proteinExistence type="predicted"/>
<organism evidence="1 2">
    <name type="scientific">Spartinivicinus marinus</name>
    <dbReference type="NCBI Taxonomy" id="2994442"/>
    <lineage>
        <taxon>Bacteria</taxon>
        <taxon>Pseudomonadati</taxon>
        <taxon>Pseudomonadota</taxon>
        <taxon>Gammaproteobacteria</taxon>
        <taxon>Oceanospirillales</taxon>
        <taxon>Zooshikellaceae</taxon>
        <taxon>Spartinivicinus</taxon>
    </lineage>
</organism>
<gene>
    <name evidence="1" type="ORF">H0A36_00470</name>
</gene>
<name>A0A853I131_9GAMM</name>
<protein>
    <recommendedName>
        <fullName evidence="3">NTF2 fold immunity protein domain-containing protein</fullName>
    </recommendedName>
</protein>
<reference evidence="1 2" key="1">
    <citation type="submission" date="2020-07" db="EMBL/GenBank/DDBJ databases">
        <title>Endozoicomonas sp. nov., isolated from sediment.</title>
        <authorList>
            <person name="Gu T."/>
        </authorList>
    </citation>
    <scope>NUCLEOTIDE SEQUENCE [LARGE SCALE GENOMIC DNA]</scope>
    <source>
        <strain evidence="1 2">SM1973</strain>
    </source>
</reference>
<accession>A0A853I131</accession>
<dbReference type="RefSeq" id="WP_180566492.1">
    <property type="nucleotide sequence ID" value="NZ_JACCKB010000001.1"/>
</dbReference>
<evidence type="ECO:0008006" key="3">
    <source>
        <dbReference type="Google" id="ProtNLM"/>
    </source>
</evidence>
<dbReference type="Proteomes" id="UP000569732">
    <property type="component" value="Unassembled WGS sequence"/>
</dbReference>
<keyword evidence="2" id="KW-1185">Reference proteome</keyword>
<comment type="caution">
    <text evidence="1">The sequence shown here is derived from an EMBL/GenBank/DDBJ whole genome shotgun (WGS) entry which is preliminary data.</text>
</comment>
<sequence>MLQLGPNLIQFQAAKELSEHCPAAKEIQQELVNINQQTGIKWVFANGFWDQTKNKCSVIYHHSSEPVNEEYQLTVFAKQTENGWQVSHQLKQPN</sequence>
<dbReference type="EMBL" id="JACCKB010000001">
    <property type="protein sequence ID" value="NYZ64458.1"/>
    <property type="molecule type" value="Genomic_DNA"/>
</dbReference>
<evidence type="ECO:0000313" key="2">
    <source>
        <dbReference type="Proteomes" id="UP000569732"/>
    </source>
</evidence>